<comment type="caution">
    <text evidence="1">The sequence shown here is derived from an EMBL/GenBank/DDBJ whole genome shotgun (WGS) entry which is preliminary data.</text>
</comment>
<reference evidence="1" key="1">
    <citation type="journal article" date="2015" name="Nature">
        <title>Complex archaea that bridge the gap between prokaryotes and eukaryotes.</title>
        <authorList>
            <person name="Spang A."/>
            <person name="Saw J.H."/>
            <person name="Jorgensen S.L."/>
            <person name="Zaremba-Niedzwiedzka K."/>
            <person name="Martijn J."/>
            <person name="Lind A.E."/>
            <person name="van Eijk R."/>
            <person name="Schleper C."/>
            <person name="Guy L."/>
            <person name="Ettema T.J."/>
        </authorList>
    </citation>
    <scope>NUCLEOTIDE SEQUENCE</scope>
</reference>
<name>A0A0F9FQN1_9ZZZZ</name>
<protein>
    <submittedName>
        <fullName evidence="1">Uncharacterized protein</fullName>
    </submittedName>
</protein>
<evidence type="ECO:0000313" key="1">
    <source>
        <dbReference type="EMBL" id="KKL59630.1"/>
    </source>
</evidence>
<gene>
    <name evidence="1" type="ORF">LCGC14_2213410</name>
</gene>
<proteinExistence type="predicted"/>
<organism evidence="1">
    <name type="scientific">marine sediment metagenome</name>
    <dbReference type="NCBI Taxonomy" id="412755"/>
    <lineage>
        <taxon>unclassified sequences</taxon>
        <taxon>metagenomes</taxon>
        <taxon>ecological metagenomes</taxon>
    </lineage>
</organism>
<dbReference type="EMBL" id="LAZR01029420">
    <property type="protein sequence ID" value="KKL59630.1"/>
    <property type="molecule type" value="Genomic_DNA"/>
</dbReference>
<dbReference type="AlphaFoldDB" id="A0A0F9FQN1"/>
<sequence length="77" mass="8676">MRTQEILDTLAQGGTVQVNITKKCCTVKLLYFPYIVRYGNSVFDAAFKVAKHLTETSPPDGVLIEALKAFQRRKETL</sequence>
<accession>A0A0F9FQN1</accession>